<dbReference type="EMBL" id="JAACNO010001560">
    <property type="protein sequence ID" value="KAF4139183.1"/>
    <property type="molecule type" value="Genomic_DNA"/>
</dbReference>
<gene>
    <name evidence="3" type="ORF">GN958_ATG11543</name>
</gene>
<evidence type="ECO:0000259" key="2">
    <source>
        <dbReference type="Pfam" id="PF12776"/>
    </source>
</evidence>
<dbReference type="GO" id="GO:0003677">
    <property type="term" value="F:DNA binding"/>
    <property type="evidence" value="ECO:0007669"/>
    <property type="project" value="UniProtKB-KW"/>
</dbReference>
<feature type="compositionally biased region" description="Polar residues" evidence="1">
    <location>
        <begin position="157"/>
        <end position="169"/>
    </location>
</feature>
<evidence type="ECO:0000313" key="3">
    <source>
        <dbReference type="EMBL" id="KAF4139183.1"/>
    </source>
</evidence>
<accession>A0A8S9UF87</accession>
<reference evidence="3" key="1">
    <citation type="submission" date="2020-03" db="EMBL/GenBank/DDBJ databases">
        <title>Hybrid Assembly of Korean Phytophthora infestans isolates.</title>
        <authorList>
            <person name="Prokchorchik M."/>
            <person name="Lee Y."/>
            <person name="Seo J."/>
            <person name="Cho J.-H."/>
            <person name="Park Y.-E."/>
            <person name="Jang D.-C."/>
            <person name="Im J.-S."/>
            <person name="Choi J.-G."/>
            <person name="Park H.-J."/>
            <person name="Lee G.-B."/>
            <person name="Lee Y.-G."/>
            <person name="Hong S.-Y."/>
            <person name="Cho K."/>
            <person name="Sohn K.H."/>
        </authorList>
    </citation>
    <scope>NUCLEOTIDE SEQUENCE</scope>
    <source>
        <strain evidence="3">KR_2_A2</strain>
    </source>
</reference>
<proteinExistence type="predicted"/>
<sequence>MGSEDQERASWDSANDAFLVEIMMHGFKKEAWAETLAAFNARFQTMLSSQQIKSRLTALKGINTAIKAMLDASDFGWDDERHIVLVHDSVWNDYVRSHAKVVDYRRKAMLLFDDLRDFFERTCATGEYALTSKEPCPGDYALASENPFPGDFVTGLSAPQLTQTPTSSEPAALDEASSSDQAD</sequence>
<dbReference type="PANTHER" id="PTHR46929:SF3">
    <property type="entry name" value="MYB_SANT-LIKE DOMAIN-CONTAINING PROTEIN"/>
    <property type="match status" value="1"/>
</dbReference>
<feature type="domain" description="Myb/SANT-like" evidence="2">
    <location>
        <begin position="24"/>
        <end position="94"/>
    </location>
</feature>
<dbReference type="AlphaFoldDB" id="A0A8S9UF87"/>
<dbReference type="Pfam" id="PF12776">
    <property type="entry name" value="Myb_DNA-bind_3"/>
    <property type="match status" value="1"/>
</dbReference>
<dbReference type="Proteomes" id="UP000704712">
    <property type="component" value="Unassembled WGS sequence"/>
</dbReference>
<name>A0A8S9UF87_PHYIN</name>
<keyword evidence="3" id="KW-0238">DNA-binding</keyword>
<evidence type="ECO:0000256" key="1">
    <source>
        <dbReference type="SAM" id="MobiDB-lite"/>
    </source>
</evidence>
<evidence type="ECO:0000313" key="4">
    <source>
        <dbReference type="Proteomes" id="UP000704712"/>
    </source>
</evidence>
<feature type="region of interest" description="Disordered" evidence="1">
    <location>
        <begin position="151"/>
        <end position="183"/>
    </location>
</feature>
<dbReference type="PANTHER" id="PTHR46929">
    <property type="entry name" value="EXPRESSED PROTEIN"/>
    <property type="match status" value="1"/>
</dbReference>
<dbReference type="InterPro" id="IPR024752">
    <property type="entry name" value="Myb/SANT-like_dom"/>
</dbReference>
<organism evidence="3 4">
    <name type="scientific">Phytophthora infestans</name>
    <name type="common">Potato late blight agent</name>
    <name type="synonym">Botrytis infestans</name>
    <dbReference type="NCBI Taxonomy" id="4787"/>
    <lineage>
        <taxon>Eukaryota</taxon>
        <taxon>Sar</taxon>
        <taxon>Stramenopiles</taxon>
        <taxon>Oomycota</taxon>
        <taxon>Peronosporomycetes</taxon>
        <taxon>Peronosporales</taxon>
        <taxon>Peronosporaceae</taxon>
        <taxon>Phytophthora</taxon>
    </lineage>
</organism>
<comment type="caution">
    <text evidence="3">The sequence shown here is derived from an EMBL/GenBank/DDBJ whole genome shotgun (WGS) entry which is preliminary data.</text>
</comment>
<protein>
    <submittedName>
        <fullName evidence="3">Myb/SANT-like DNA-binding domain</fullName>
    </submittedName>
</protein>